<keyword evidence="5 7" id="KW-1133">Transmembrane helix</keyword>
<dbReference type="Pfam" id="PF13440">
    <property type="entry name" value="Polysacc_synt_3"/>
    <property type="match status" value="1"/>
</dbReference>
<evidence type="ECO:0000256" key="3">
    <source>
        <dbReference type="ARBA" id="ARBA00022475"/>
    </source>
</evidence>
<comment type="similarity">
    <text evidence="2">Belongs to the polysaccharide synthase family.</text>
</comment>
<keyword evidence="9" id="KW-1185">Reference proteome</keyword>
<evidence type="ECO:0000256" key="2">
    <source>
        <dbReference type="ARBA" id="ARBA00007430"/>
    </source>
</evidence>
<feature type="transmembrane region" description="Helical" evidence="7">
    <location>
        <begin position="159"/>
        <end position="177"/>
    </location>
</feature>
<organism evidence="8 9">
    <name type="scientific">Moheibacter lacus</name>
    <dbReference type="NCBI Taxonomy" id="2745851"/>
    <lineage>
        <taxon>Bacteria</taxon>
        <taxon>Pseudomonadati</taxon>
        <taxon>Bacteroidota</taxon>
        <taxon>Flavobacteriia</taxon>
        <taxon>Flavobacteriales</taxon>
        <taxon>Weeksellaceae</taxon>
        <taxon>Moheibacter</taxon>
    </lineage>
</organism>
<feature type="transmembrane region" description="Helical" evidence="7">
    <location>
        <begin position="118"/>
        <end position="139"/>
    </location>
</feature>
<keyword evidence="3" id="KW-1003">Cell membrane</keyword>
<dbReference type="PANTHER" id="PTHR30250">
    <property type="entry name" value="PST FAMILY PREDICTED COLANIC ACID TRANSPORTER"/>
    <property type="match status" value="1"/>
</dbReference>
<evidence type="ECO:0000256" key="7">
    <source>
        <dbReference type="SAM" id="Phobius"/>
    </source>
</evidence>
<evidence type="ECO:0000313" key="8">
    <source>
        <dbReference type="EMBL" id="MBA5628730.1"/>
    </source>
</evidence>
<comment type="subcellular location">
    <subcellularLocation>
        <location evidence="1">Cell membrane</location>
        <topology evidence="1">Multi-pass membrane protein</topology>
    </subcellularLocation>
</comment>
<dbReference type="RefSeq" id="WP_182042318.1">
    <property type="nucleotide sequence ID" value="NZ_JACDZE010000001.1"/>
</dbReference>
<dbReference type="GO" id="GO:0005886">
    <property type="term" value="C:plasma membrane"/>
    <property type="evidence" value="ECO:0007669"/>
    <property type="project" value="UniProtKB-SubCell"/>
</dbReference>
<sequence>MVKFEAILKINRKQFQTKNFKGVLSLLAGNTISKMIVTIGGLVLANFYGPDSYGIYNVFISYIMILPVLSGFRLDNIMILQKGSKEIRNLFSGIVSITLIMTILMISVMGVLKLLDVASFQISFFVLFLTGIGAVLTGWNISQNNLFTKFKLFKQISTAFVLSSLVSVIFQAIFYFLGWTENGLIYGWIVGLIASFTYNARVAKGQLIKVNIPLFKESVKEHINIVKFTYPSDALNAIANNIMPILILFYFTKAEVGIYGMAFKILSVPLVLLSGSVSRVYFQKAVSLSQSDKKSLEKLTYKVIFTNVALIAGFVLVMNTLGIYLLDWFLTESWDGLGSYVLALSFWILARSAMNPIASIVMVINKNHYSLIFNIYLLLVNFIGIYVGVQQNDFLYCVWIFSILSGIGYLVLLAAVLYNLKKNVKVSKG</sequence>
<feature type="transmembrane region" description="Helical" evidence="7">
    <location>
        <begin position="53"/>
        <end position="69"/>
    </location>
</feature>
<accession>A0A838ZLU5</accession>
<keyword evidence="6 7" id="KW-0472">Membrane</keyword>
<dbReference type="AlphaFoldDB" id="A0A838ZLU5"/>
<reference evidence="8 9" key="1">
    <citation type="submission" date="2020-07" db="EMBL/GenBank/DDBJ databases">
        <title>Moheibacter lacus sp. nov., a member of the family Flavobacteriaceae isolated from freshwater lake sediment.</title>
        <authorList>
            <person name="Liu Y."/>
        </authorList>
    </citation>
    <scope>NUCLEOTIDE SEQUENCE [LARGE SCALE GENOMIC DNA]</scope>
    <source>
        <strain evidence="8 9">BDHS18</strain>
    </source>
</reference>
<proteinExistence type="inferred from homology"/>
<comment type="caution">
    <text evidence="8">The sequence shown here is derived from an EMBL/GenBank/DDBJ whole genome shotgun (WGS) entry which is preliminary data.</text>
</comment>
<evidence type="ECO:0000256" key="1">
    <source>
        <dbReference type="ARBA" id="ARBA00004651"/>
    </source>
</evidence>
<dbReference type="PANTHER" id="PTHR30250:SF10">
    <property type="entry name" value="LIPOPOLYSACCHARIDE BIOSYNTHESIS PROTEIN WZXC"/>
    <property type="match status" value="1"/>
</dbReference>
<feature type="transmembrane region" description="Helical" evidence="7">
    <location>
        <begin position="371"/>
        <end position="389"/>
    </location>
</feature>
<feature type="transmembrane region" description="Helical" evidence="7">
    <location>
        <begin position="395"/>
        <end position="420"/>
    </location>
</feature>
<name>A0A838ZLU5_9FLAO</name>
<gene>
    <name evidence="8" type="ORF">HU137_02975</name>
</gene>
<feature type="transmembrane region" description="Helical" evidence="7">
    <location>
        <begin position="258"/>
        <end position="282"/>
    </location>
</feature>
<evidence type="ECO:0000256" key="6">
    <source>
        <dbReference type="ARBA" id="ARBA00023136"/>
    </source>
</evidence>
<keyword evidence="4 7" id="KW-0812">Transmembrane</keyword>
<evidence type="ECO:0000313" key="9">
    <source>
        <dbReference type="Proteomes" id="UP000552241"/>
    </source>
</evidence>
<dbReference type="EMBL" id="JACDZE010000001">
    <property type="protein sequence ID" value="MBA5628730.1"/>
    <property type="molecule type" value="Genomic_DNA"/>
</dbReference>
<feature type="transmembrane region" description="Helical" evidence="7">
    <location>
        <begin position="20"/>
        <end position="47"/>
    </location>
</feature>
<evidence type="ECO:0000256" key="5">
    <source>
        <dbReference type="ARBA" id="ARBA00022989"/>
    </source>
</evidence>
<feature type="transmembrane region" description="Helical" evidence="7">
    <location>
        <begin position="234"/>
        <end position="252"/>
    </location>
</feature>
<feature type="transmembrane region" description="Helical" evidence="7">
    <location>
        <begin position="337"/>
        <end position="364"/>
    </location>
</feature>
<feature type="transmembrane region" description="Helical" evidence="7">
    <location>
        <begin position="303"/>
        <end position="325"/>
    </location>
</feature>
<evidence type="ECO:0000256" key="4">
    <source>
        <dbReference type="ARBA" id="ARBA00022692"/>
    </source>
</evidence>
<protein>
    <submittedName>
        <fullName evidence="8">Oligosaccharide flippase family protein</fullName>
    </submittedName>
</protein>
<dbReference type="Proteomes" id="UP000552241">
    <property type="component" value="Unassembled WGS sequence"/>
</dbReference>
<feature type="transmembrane region" description="Helical" evidence="7">
    <location>
        <begin position="90"/>
        <end position="112"/>
    </location>
</feature>
<feature type="transmembrane region" description="Helical" evidence="7">
    <location>
        <begin position="183"/>
        <end position="200"/>
    </location>
</feature>
<dbReference type="InterPro" id="IPR050833">
    <property type="entry name" value="Poly_Biosynth_Transport"/>
</dbReference>